<evidence type="ECO:0000313" key="3">
    <source>
        <dbReference type="Proteomes" id="UP001054252"/>
    </source>
</evidence>
<comment type="caution">
    <text evidence="2">The sequence shown here is derived from an EMBL/GenBank/DDBJ whole genome shotgun (WGS) entry which is preliminary data.</text>
</comment>
<dbReference type="Proteomes" id="UP001054252">
    <property type="component" value="Unassembled WGS sequence"/>
</dbReference>
<proteinExistence type="predicted"/>
<organism evidence="2 3">
    <name type="scientific">Rubroshorea leprosula</name>
    <dbReference type="NCBI Taxonomy" id="152421"/>
    <lineage>
        <taxon>Eukaryota</taxon>
        <taxon>Viridiplantae</taxon>
        <taxon>Streptophyta</taxon>
        <taxon>Embryophyta</taxon>
        <taxon>Tracheophyta</taxon>
        <taxon>Spermatophyta</taxon>
        <taxon>Magnoliopsida</taxon>
        <taxon>eudicotyledons</taxon>
        <taxon>Gunneridae</taxon>
        <taxon>Pentapetalae</taxon>
        <taxon>rosids</taxon>
        <taxon>malvids</taxon>
        <taxon>Malvales</taxon>
        <taxon>Dipterocarpaceae</taxon>
        <taxon>Rubroshorea</taxon>
    </lineage>
</organism>
<evidence type="ECO:0000313" key="2">
    <source>
        <dbReference type="EMBL" id="GKV50465.1"/>
    </source>
</evidence>
<keyword evidence="3" id="KW-1185">Reference proteome</keyword>
<reference evidence="2 3" key="1">
    <citation type="journal article" date="2021" name="Commun. Biol.">
        <title>The genome of Shorea leprosula (Dipterocarpaceae) highlights the ecological relevance of drought in aseasonal tropical rainforests.</title>
        <authorList>
            <person name="Ng K.K.S."/>
            <person name="Kobayashi M.J."/>
            <person name="Fawcett J.A."/>
            <person name="Hatakeyama M."/>
            <person name="Paape T."/>
            <person name="Ng C.H."/>
            <person name="Ang C.C."/>
            <person name="Tnah L.H."/>
            <person name="Lee C.T."/>
            <person name="Nishiyama T."/>
            <person name="Sese J."/>
            <person name="O'Brien M.J."/>
            <person name="Copetti D."/>
            <person name="Mohd Noor M.I."/>
            <person name="Ong R.C."/>
            <person name="Putra M."/>
            <person name="Sireger I.Z."/>
            <person name="Indrioko S."/>
            <person name="Kosugi Y."/>
            <person name="Izuno A."/>
            <person name="Isagi Y."/>
            <person name="Lee S.L."/>
            <person name="Shimizu K.K."/>
        </authorList>
    </citation>
    <scope>NUCLEOTIDE SEQUENCE [LARGE SCALE GENOMIC DNA]</scope>
    <source>
        <strain evidence="2">214</strain>
    </source>
</reference>
<protein>
    <submittedName>
        <fullName evidence="2">Uncharacterized protein</fullName>
    </submittedName>
</protein>
<evidence type="ECO:0000256" key="1">
    <source>
        <dbReference type="SAM" id="MobiDB-lite"/>
    </source>
</evidence>
<name>A0AAV5MKX1_9ROSI</name>
<dbReference type="EMBL" id="BPVZ01000370">
    <property type="protein sequence ID" value="GKV50465.1"/>
    <property type="molecule type" value="Genomic_DNA"/>
</dbReference>
<gene>
    <name evidence="2" type="ORF">SLEP1_g57166</name>
</gene>
<sequence>MGYISKVSQDAVLKLFEKTEAAEEPIKQPIEMHSDMDYQNIGNGLRVIEGRHQTDKLGSKDGYNDEKMK</sequence>
<dbReference type="AlphaFoldDB" id="A0AAV5MKX1"/>
<feature type="region of interest" description="Disordered" evidence="1">
    <location>
        <begin position="49"/>
        <end position="69"/>
    </location>
</feature>
<accession>A0AAV5MKX1</accession>